<feature type="compositionally biased region" description="Basic residues" evidence="2">
    <location>
        <begin position="256"/>
        <end position="265"/>
    </location>
</feature>
<feature type="region of interest" description="Disordered" evidence="2">
    <location>
        <begin position="886"/>
        <end position="921"/>
    </location>
</feature>
<feature type="region of interest" description="Disordered" evidence="2">
    <location>
        <begin position="1059"/>
        <end position="1138"/>
    </location>
</feature>
<feature type="region of interest" description="Disordered" evidence="2">
    <location>
        <begin position="705"/>
        <end position="730"/>
    </location>
</feature>
<feature type="region of interest" description="Disordered" evidence="2">
    <location>
        <begin position="1258"/>
        <end position="1336"/>
    </location>
</feature>
<feature type="compositionally biased region" description="Basic and acidic residues" evidence="2">
    <location>
        <begin position="353"/>
        <end position="362"/>
    </location>
</feature>
<organism evidence="4 5">
    <name type="scientific">Phrynocephalus forsythii</name>
    <dbReference type="NCBI Taxonomy" id="171643"/>
    <lineage>
        <taxon>Eukaryota</taxon>
        <taxon>Metazoa</taxon>
        <taxon>Chordata</taxon>
        <taxon>Craniata</taxon>
        <taxon>Vertebrata</taxon>
        <taxon>Euteleostomi</taxon>
        <taxon>Lepidosauria</taxon>
        <taxon>Squamata</taxon>
        <taxon>Bifurcata</taxon>
        <taxon>Unidentata</taxon>
        <taxon>Episquamata</taxon>
        <taxon>Toxicofera</taxon>
        <taxon>Iguania</taxon>
        <taxon>Acrodonta</taxon>
        <taxon>Agamidae</taxon>
        <taxon>Agaminae</taxon>
        <taxon>Phrynocephalus</taxon>
    </lineage>
</organism>
<dbReference type="InterPro" id="IPR013087">
    <property type="entry name" value="Znf_C2H2_type"/>
</dbReference>
<feature type="compositionally biased region" description="Low complexity" evidence="2">
    <location>
        <begin position="138"/>
        <end position="149"/>
    </location>
</feature>
<gene>
    <name evidence="4" type="ORF">JRQ81_006205</name>
</gene>
<feature type="compositionally biased region" description="Pro residues" evidence="2">
    <location>
        <begin position="1310"/>
        <end position="1323"/>
    </location>
</feature>
<dbReference type="PROSITE" id="PS00028">
    <property type="entry name" value="ZINC_FINGER_C2H2_1"/>
    <property type="match status" value="5"/>
</dbReference>
<evidence type="ECO:0000256" key="1">
    <source>
        <dbReference type="PROSITE-ProRule" id="PRU00042"/>
    </source>
</evidence>
<evidence type="ECO:0000313" key="5">
    <source>
        <dbReference type="Proteomes" id="UP001142489"/>
    </source>
</evidence>
<dbReference type="PANTHER" id="PTHR21465:SF2">
    <property type="entry name" value="ZINC FINGER PROTEIN 469"/>
    <property type="match status" value="1"/>
</dbReference>
<dbReference type="SUPFAM" id="SSF57667">
    <property type="entry name" value="beta-beta-alpha zinc fingers"/>
    <property type="match status" value="2"/>
</dbReference>
<feature type="domain" description="C2H2-type" evidence="3">
    <location>
        <begin position="936"/>
        <end position="963"/>
    </location>
</feature>
<feature type="compositionally biased region" description="Basic and acidic residues" evidence="2">
    <location>
        <begin position="1269"/>
        <end position="1278"/>
    </location>
</feature>
<proteinExistence type="predicted"/>
<keyword evidence="1" id="KW-0862">Zinc</keyword>
<feature type="domain" description="C2H2-type" evidence="3">
    <location>
        <begin position="1143"/>
        <end position="1170"/>
    </location>
</feature>
<dbReference type="OrthoDB" id="9897853at2759"/>
<feature type="compositionally biased region" description="Low complexity" evidence="2">
    <location>
        <begin position="111"/>
        <end position="122"/>
    </location>
</feature>
<feature type="region of interest" description="Disordered" evidence="2">
    <location>
        <begin position="303"/>
        <end position="365"/>
    </location>
</feature>
<feature type="domain" description="C2H2-type" evidence="3">
    <location>
        <begin position="1224"/>
        <end position="1246"/>
    </location>
</feature>
<feature type="region of interest" description="Disordered" evidence="2">
    <location>
        <begin position="54"/>
        <end position="268"/>
    </location>
</feature>
<feature type="region of interest" description="Disordered" evidence="2">
    <location>
        <begin position="746"/>
        <end position="845"/>
    </location>
</feature>
<feature type="compositionally biased region" description="Gly residues" evidence="2">
    <location>
        <begin position="211"/>
        <end position="223"/>
    </location>
</feature>
<feature type="region of interest" description="Disordered" evidence="2">
    <location>
        <begin position="1"/>
        <end position="33"/>
    </location>
</feature>
<dbReference type="Proteomes" id="UP001142489">
    <property type="component" value="Unassembled WGS sequence"/>
</dbReference>
<dbReference type="GO" id="GO:0008270">
    <property type="term" value="F:zinc ion binding"/>
    <property type="evidence" value="ECO:0007669"/>
    <property type="project" value="UniProtKB-KW"/>
</dbReference>
<feature type="compositionally biased region" description="Basic residues" evidence="2">
    <location>
        <begin position="436"/>
        <end position="447"/>
    </location>
</feature>
<keyword evidence="1" id="KW-0863">Zinc-finger</keyword>
<feature type="compositionally biased region" description="Basic and acidic residues" evidence="2">
    <location>
        <begin position="634"/>
        <end position="649"/>
    </location>
</feature>
<protein>
    <recommendedName>
        <fullName evidence="3">C2H2-type domain-containing protein</fullName>
    </recommendedName>
</protein>
<dbReference type="Gene3D" id="3.30.160.60">
    <property type="entry name" value="Classic Zinc Finger"/>
    <property type="match status" value="2"/>
</dbReference>
<name>A0A9Q0XEA3_9SAUR</name>
<dbReference type="EMBL" id="JAPFRF010000013">
    <property type="protein sequence ID" value="KAJ7311887.1"/>
    <property type="molecule type" value="Genomic_DNA"/>
</dbReference>
<accession>A0A9Q0XEA3</accession>
<evidence type="ECO:0000256" key="2">
    <source>
        <dbReference type="SAM" id="MobiDB-lite"/>
    </source>
</evidence>
<dbReference type="PANTHER" id="PTHR21465">
    <property type="entry name" value="ZINC FINGER PROTEIN 469"/>
    <property type="match status" value="1"/>
</dbReference>
<keyword evidence="5" id="KW-1185">Reference proteome</keyword>
<feature type="compositionally biased region" description="Basic and acidic residues" evidence="2">
    <location>
        <begin position="1639"/>
        <end position="1651"/>
    </location>
</feature>
<feature type="compositionally biased region" description="Low complexity" evidence="2">
    <location>
        <begin position="1663"/>
        <end position="1674"/>
    </location>
</feature>
<feature type="region of interest" description="Disordered" evidence="2">
    <location>
        <begin position="1420"/>
        <end position="1690"/>
    </location>
</feature>
<keyword evidence="1" id="KW-0479">Metal-binding</keyword>
<comment type="caution">
    <text evidence="4">The sequence shown here is derived from an EMBL/GenBank/DDBJ whole genome shotgun (WGS) entry which is preliminary data.</text>
</comment>
<dbReference type="SMART" id="SM00355">
    <property type="entry name" value="ZnF_C2H2"/>
    <property type="match status" value="7"/>
</dbReference>
<dbReference type="InterPro" id="IPR036236">
    <property type="entry name" value="Znf_C2H2_sf"/>
</dbReference>
<feature type="compositionally biased region" description="Pro residues" evidence="2">
    <location>
        <begin position="1678"/>
        <end position="1690"/>
    </location>
</feature>
<feature type="compositionally biased region" description="Basic residues" evidence="2">
    <location>
        <begin position="1617"/>
        <end position="1630"/>
    </location>
</feature>
<feature type="compositionally biased region" description="Basic and acidic residues" evidence="2">
    <location>
        <begin position="386"/>
        <end position="395"/>
    </location>
</feature>
<reference evidence="4" key="1">
    <citation type="journal article" date="2023" name="DNA Res.">
        <title>Chromosome-level genome assembly of Phrynocephalus forsythii using third-generation DNA sequencing and Hi-C analysis.</title>
        <authorList>
            <person name="Qi Y."/>
            <person name="Zhao W."/>
            <person name="Zhao Y."/>
            <person name="Niu C."/>
            <person name="Cao S."/>
            <person name="Zhang Y."/>
        </authorList>
    </citation>
    <scope>NUCLEOTIDE SEQUENCE</scope>
    <source>
        <tissue evidence="4">Muscle</tissue>
    </source>
</reference>
<feature type="compositionally biased region" description="Low complexity" evidence="2">
    <location>
        <begin position="1059"/>
        <end position="1083"/>
    </location>
</feature>
<feature type="compositionally biased region" description="Basic and acidic residues" evidence="2">
    <location>
        <begin position="230"/>
        <end position="254"/>
    </location>
</feature>
<evidence type="ECO:0000313" key="4">
    <source>
        <dbReference type="EMBL" id="KAJ7311887.1"/>
    </source>
</evidence>
<evidence type="ECO:0000259" key="3">
    <source>
        <dbReference type="PROSITE" id="PS50157"/>
    </source>
</evidence>
<dbReference type="PROSITE" id="PS50157">
    <property type="entry name" value="ZINC_FINGER_C2H2_2"/>
    <property type="match status" value="3"/>
</dbReference>
<dbReference type="InterPro" id="IPR039270">
    <property type="entry name" value="ZNF469"/>
</dbReference>
<feature type="compositionally biased region" description="Basic and acidic residues" evidence="2">
    <location>
        <begin position="581"/>
        <end position="602"/>
    </location>
</feature>
<feature type="compositionally biased region" description="Pro residues" evidence="2">
    <location>
        <begin position="1099"/>
        <end position="1109"/>
    </location>
</feature>
<sequence>MGQKAAALPFGQHTGPPSPLPPSEAPANGQECFAKERDQHLAVLCAAALCSGDRAAPRAGTGPPTEPQAGSGASPGATLSFGNKDLPPLEELPKRLGDEDSGLGGARGWVSSSSSSSPPSASRQNTPHGPSPSEADSAVLAEGVAANAAFPPKNLAGKEDKSCPHPPTQTEVPRVEVPVPGTPKATLTETGDAGGAQPEPEDDFPEVAEKGLGGAWQGLGCGGPAPEAAEAERKASSLRRLEGSKGERPREAPKARPPRAKRRKGAPSACDVCCVLFKSKLGLMRHKAVKHLKANVGSLSLDRDLASPEEPSEPSKALPRKTRTPSVDEEEASRSHLAKAATSRPFPKSYRGPRREPNREMQEVVSKVLGDLSAISSAISHKLKRRDGPHQERRAQLTSSWADRAEEEEAPCSPVEAKAGGGGGGRGASSESFAGRKPKGKARKGKGKVAAGPQEAPRHPSETPLPSTHPDVTHNSLDPVVTTGLEGEEAGPTCSTEDLARDWTPPWPLGPLALNGSGGAPGRRPSTDRTPEPPGPLWDDRGGQGQAGELVGKGPWSTPDRWPRASTEATEEGGKNGACGEQEHDPMVEGSPGERRPARAPDHLLGSLLGESLPKSSASGKAMETTRPPPVEAEPQRMEERPPEMEPHRGSSVAANLHSLFDDDPSFSQLFPRKDHFDARRKCARVYGKRPKKLRPVAEAKACLEGPTDPLGVRMASDLGDTGSLGVTREDPFEYDTLSTDDTLLLHMSHGGGSHAGATEVGSRSAERTAWPPEVEPREGGADAEEERQVPFLEPKSPAGSLQGFRGQSSPERKAGGVSSLGKERLSPPQAFPAGPSADEATEAPELEGGALESRAEQNLPSPAFNTSGTEMLAVTIDTRDLCPCGAGEDPLSQAGDDGSREPPALPGRATKSKLEEGKAGKARGDLTLKGKEKPYKCKVCFQWFLTLGELDFHKLSHNPSPPPTCYMCVQRRFSSREQLRDHLREKHARNKAGLWACGMCLKEVPGVWMYNEHLREHATQFARRGQAQASALGLPGGCCFGQDEAAVSRFLCSLLRQRPSRAPRQPGAGGRAPPTGQESPGQKGPPGPGGGLSRESPEAPPGTQPPAASPQTASSSPEPAPKVDGAPKLAQAMHPECKDPSRDCHHCGKQFPKPFKLQRHLVVHSFQKIYLCPLCPTFYPETQELRHHLGQEHRAAEAMELKHTTLYACELCADVMHVIKKSFICSACNYTFSKKEQYDRHMEKHLVGGSRTFRFRGVMRPGAAPGKEAGKKTKEEAPPGEGGMPAAKRKKVAHSLAGSDGNQEAPLEGEPPAPLGRPPAAPGRPTAPSQDPVKTEELEGGFCSLLSEMPESPPGSLPPLPLPLGGRIKGSRAWPCLCRAAVRRPPPGGESAALFRPSGGRIRCGSCPLNLYKNSLPSLCGPKGTPSPPPREAQQGTKRSRGEILEQQQQPRGPCPGALGQPGLRGRPGEQNPGASWGQRWGQRGETQGIAGPPPPEEAQPPERAAKLPCPDAAFQVLPLKDKAPLPALPRLAREVPPKKSTRALGALAEVPPCGAAQDLPASCGPDAGAQEAGSLPLQPIGGSSRGEAGRGPARANTAEPGRCPERPVASLVAKPHPRKGKSARRLPRAGRLPVRTLKKDTAAAAERRCPGARSQAGTRVPEGPRGPAGPAGKVWPSPPGGGTLPPPS</sequence>
<feature type="region of interest" description="Disordered" evidence="2">
    <location>
        <begin position="380"/>
        <end position="656"/>
    </location>
</feature>